<evidence type="ECO:0000313" key="2">
    <source>
        <dbReference type="Proteomes" id="UP001162992"/>
    </source>
</evidence>
<protein>
    <submittedName>
        <fullName evidence="1">Uncharacterized protein</fullName>
    </submittedName>
</protein>
<organism evidence="1 2">
    <name type="scientific">Diphasiastrum complanatum</name>
    <name type="common">Issler's clubmoss</name>
    <name type="synonym">Lycopodium complanatum</name>
    <dbReference type="NCBI Taxonomy" id="34168"/>
    <lineage>
        <taxon>Eukaryota</taxon>
        <taxon>Viridiplantae</taxon>
        <taxon>Streptophyta</taxon>
        <taxon>Embryophyta</taxon>
        <taxon>Tracheophyta</taxon>
        <taxon>Lycopodiopsida</taxon>
        <taxon>Lycopodiales</taxon>
        <taxon>Lycopodiaceae</taxon>
        <taxon>Lycopodioideae</taxon>
        <taxon>Diphasiastrum</taxon>
    </lineage>
</organism>
<dbReference type="Proteomes" id="UP001162992">
    <property type="component" value="Chromosome 1"/>
</dbReference>
<dbReference type="EMBL" id="CM055092">
    <property type="protein sequence ID" value="KAJ7569111.1"/>
    <property type="molecule type" value="Genomic_DNA"/>
</dbReference>
<accession>A0ACC2ERJ0</accession>
<comment type="caution">
    <text evidence="1">The sequence shown here is derived from an EMBL/GenBank/DDBJ whole genome shotgun (WGS) entry which is preliminary data.</text>
</comment>
<reference evidence="2" key="1">
    <citation type="journal article" date="2024" name="Proc. Natl. Acad. Sci. U.S.A.">
        <title>Extraordinary preservation of gene collinearity over three hundred million years revealed in homosporous lycophytes.</title>
        <authorList>
            <person name="Li C."/>
            <person name="Wickell D."/>
            <person name="Kuo L.Y."/>
            <person name="Chen X."/>
            <person name="Nie B."/>
            <person name="Liao X."/>
            <person name="Peng D."/>
            <person name="Ji J."/>
            <person name="Jenkins J."/>
            <person name="Williams M."/>
            <person name="Shu S."/>
            <person name="Plott C."/>
            <person name="Barry K."/>
            <person name="Rajasekar S."/>
            <person name="Grimwood J."/>
            <person name="Han X."/>
            <person name="Sun S."/>
            <person name="Hou Z."/>
            <person name="He W."/>
            <person name="Dai G."/>
            <person name="Sun C."/>
            <person name="Schmutz J."/>
            <person name="Leebens-Mack J.H."/>
            <person name="Li F.W."/>
            <person name="Wang L."/>
        </authorList>
    </citation>
    <scope>NUCLEOTIDE SEQUENCE [LARGE SCALE GENOMIC DNA]</scope>
    <source>
        <strain evidence="2">cv. PW_Plant_1</strain>
    </source>
</reference>
<name>A0ACC2ERJ0_DIPCM</name>
<gene>
    <name evidence="1" type="ORF">O6H91_01G060900</name>
</gene>
<proteinExistence type="predicted"/>
<keyword evidence="2" id="KW-1185">Reference proteome</keyword>
<evidence type="ECO:0000313" key="1">
    <source>
        <dbReference type="EMBL" id="KAJ7569111.1"/>
    </source>
</evidence>
<sequence>MRSEVCAGGAFREQVLVVKRSLWGEARRGGGGGGFQKGGACGDRRLWRGESLWRGVKETCGEGEVVGEHNRGESTVKEKQRSDEPPPDRKEALMVCSFF</sequence>